<dbReference type="PANTHER" id="PTHR33070">
    <property type="entry name" value="OS06G0725500 PROTEIN"/>
    <property type="match status" value="1"/>
</dbReference>
<accession>A0ABP0Y6L8</accession>
<dbReference type="EMBL" id="OZ021736">
    <property type="protein sequence ID" value="CAK9316051.1"/>
    <property type="molecule type" value="Genomic_DNA"/>
</dbReference>
<sequence length="297" mass="33799">MPAFVFSNQRRKMDASTLSPRNSQHVRSKSEPPNPHPIVSQVDEQLRRLRDSEATSSSLCHRLGALQDLYDCVDKLLVLPNSRQALAQGNDKEVLDDLLEGSLMLLDLCDTAKNGLLQTRECAHELESIMRRRRGEICTSSSLQKSRKMIKKTIHKDLKGMEGEHFHKVHGSLIIVNLIKEVEAITYHSMESLLSFIAGPKLPSKWSCWSSVSKLVQPKRVACISEETDISVVERLDLALSSIINHQTNKEFQIQDEDMQNFLRECGASIKEIEEELEGLYRFIIKTRVSLLNMFNN</sequence>
<protein>
    <recommendedName>
        <fullName evidence="4">DUF241 domain protein</fullName>
    </recommendedName>
</protein>
<dbReference type="Pfam" id="PF03087">
    <property type="entry name" value="BPS1"/>
    <property type="match status" value="1"/>
</dbReference>
<gene>
    <name evidence="2" type="ORF">CITCOLO1_LOCUS7897</name>
</gene>
<name>A0ABP0Y6L8_9ROSI</name>
<dbReference type="PANTHER" id="PTHR33070:SF129">
    <property type="entry name" value="DUF241 DOMAIN PROTEIN"/>
    <property type="match status" value="1"/>
</dbReference>
<evidence type="ECO:0000256" key="1">
    <source>
        <dbReference type="SAM" id="MobiDB-lite"/>
    </source>
</evidence>
<organism evidence="2 3">
    <name type="scientific">Citrullus colocynthis</name>
    <name type="common">colocynth</name>
    <dbReference type="NCBI Taxonomy" id="252529"/>
    <lineage>
        <taxon>Eukaryota</taxon>
        <taxon>Viridiplantae</taxon>
        <taxon>Streptophyta</taxon>
        <taxon>Embryophyta</taxon>
        <taxon>Tracheophyta</taxon>
        <taxon>Spermatophyta</taxon>
        <taxon>Magnoliopsida</taxon>
        <taxon>eudicotyledons</taxon>
        <taxon>Gunneridae</taxon>
        <taxon>Pentapetalae</taxon>
        <taxon>rosids</taxon>
        <taxon>fabids</taxon>
        <taxon>Cucurbitales</taxon>
        <taxon>Cucurbitaceae</taxon>
        <taxon>Benincaseae</taxon>
        <taxon>Citrullus</taxon>
    </lineage>
</organism>
<reference evidence="2 3" key="1">
    <citation type="submission" date="2024-03" db="EMBL/GenBank/DDBJ databases">
        <authorList>
            <person name="Gkanogiannis A."/>
            <person name="Becerra Lopez-Lavalle L."/>
        </authorList>
    </citation>
    <scope>NUCLEOTIDE SEQUENCE [LARGE SCALE GENOMIC DNA]</scope>
</reference>
<dbReference type="InterPro" id="IPR004320">
    <property type="entry name" value="BPS1_pln"/>
</dbReference>
<keyword evidence="3" id="KW-1185">Reference proteome</keyword>
<dbReference type="Proteomes" id="UP001642487">
    <property type="component" value="Chromosome 2"/>
</dbReference>
<evidence type="ECO:0008006" key="4">
    <source>
        <dbReference type="Google" id="ProtNLM"/>
    </source>
</evidence>
<evidence type="ECO:0000313" key="2">
    <source>
        <dbReference type="EMBL" id="CAK9316051.1"/>
    </source>
</evidence>
<feature type="region of interest" description="Disordered" evidence="1">
    <location>
        <begin position="1"/>
        <end position="38"/>
    </location>
</feature>
<feature type="compositionally biased region" description="Polar residues" evidence="1">
    <location>
        <begin position="16"/>
        <end position="25"/>
    </location>
</feature>
<proteinExistence type="predicted"/>
<evidence type="ECO:0000313" key="3">
    <source>
        <dbReference type="Proteomes" id="UP001642487"/>
    </source>
</evidence>